<sequence>MRAPLRPRSGCLLLCLCISVLTLMLQSFWVPLEMTTDEPTGRSREVQSHGFHSLALQLKDLNSRVNRLSRDRDGTRDDLGALLQSFRKDQQGLARLMERELKRVSQKIEQFNRHHQPPQDTALEQHKTHIGLSEHCEVPSDPTYPLCAEKMEFLQLHWKTDPCYSFYGVDGTTCSLLKYLSQTEDFAPLRRGTTSLPTMASETTSAHTEEGTAHSKAIISFDTVCNQMSVVLRPKSAPVSLHCTRASETAAVLV</sequence>
<dbReference type="Pfam" id="PF15024">
    <property type="entry name" value="Glyco_transf_18"/>
    <property type="match status" value="1"/>
</dbReference>
<dbReference type="Proteomes" id="UP000694523">
    <property type="component" value="Unplaced"/>
</dbReference>
<keyword evidence="5" id="KW-0328">Glycosyltransferase</keyword>
<dbReference type="AlphaFoldDB" id="A0A8C6TAZ1"/>
<evidence type="ECO:0000256" key="8">
    <source>
        <dbReference type="ARBA" id="ARBA00022968"/>
    </source>
</evidence>
<dbReference type="PANTHER" id="PTHR15075">
    <property type="entry name" value="ALPHA-MANNOSIDE BETA-1,6-N-ACETYLGLUCOSAMINYLTRANSFERASE"/>
    <property type="match status" value="1"/>
</dbReference>
<dbReference type="GO" id="GO:0000139">
    <property type="term" value="C:Golgi membrane"/>
    <property type="evidence" value="ECO:0007669"/>
    <property type="project" value="UniProtKB-SubCell"/>
</dbReference>
<keyword evidence="8" id="KW-0735">Signal-anchor</keyword>
<feature type="chain" id="PRO_5034480144" description="alpha-1,6-mannosyl-glycoprotein 6-beta-N-acetylglucosaminyltransferase" evidence="15">
    <location>
        <begin position="28"/>
        <end position="254"/>
    </location>
</feature>
<accession>A0A8C6TAZ1</accession>
<dbReference type="GO" id="GO:0006487">
    <property type="term" value="P:protein N-linked glycosylation"/>
    <property type="evidence" value="ECO:0007669"/>
    <property type="project" value="TreeGrafter"/>
</dbReference>
<feature type="signal peptide" evidence="15">
    <location>
        <begin position="1"/>
        <end position="27"/>
    </location>
</feature>
<dbReference type="InterPro" id="IPR026116">
    <property type="entry name" value="GT18_cat"/>
</dbReference>
<evidence type="ECO:0000256" key="12">
    <source>
        <dbReference type="ARBA" id="ARBA00023180"/>
    </source>
</evidence>
<evidence type="ECO:0000313" key="18">
    <source>
        <dbReference type="Proteomes" id="UP000694523"/>
    </source>
</evidence>
<evidence type="ECO:0000256" key="14">
    <source>
        <dbReference type="SAM" id="Coils"/>
    </source>
</evidence>
<comment type="subcellular location">
    <subcellularLocation>
        <location evidence="1">Golgi apparatus membrane</location>
        <topology evidence="1">Single-pass type II membrane protein</topology>
    </subcellularLocation>
</comment>
<comment type="catalytic activity">
    <reaction evidence="13">
        <text>N(4)-{beta-D-GlcNAc-(1-&gt;2)-[beta-D-GlcNAc-(1-&gt;4)]-alpha-D-Man-(1-&gt;3)-[beta-D-GlcNAc-(1-&gt;2)-alpha-D-Man-(1-&gt;6)]-beta-D-Man-(1-&gt;4)-beta-D-GlcNAc-(1-&gt;4)-beta-D-GlcNAc}-L-asparaginyl-[protein] + UDP-N-acetyl-alpha-D-glucosamine = N(4)-{beta-D-GlcNAc-(1-&gt;2)-[beta-D-GlcNAc-(1-&gt;4)]-alpha-D-Man-(1-&gt;3)-[beta-D-GlcNAc-(1-&gt;2)-[beta-D-GlcNAc-(1-&gt;6)]-alpha-D-Man-(1-&gt;6)]-beta-D-Man-(1-&gt;4)-beta-D-GlcNAc-(1-&gt;4)-beta-D-GlcNAc}-L-asparaginyl-[protein] + UDP + H(+)</text>
        <dbReference type="Rhea" id="RHEA:16921"/>
        <dbReference type="Rhea" id="RHEA-COMP:14374"/>
        <dbReference type="Rhea" id="RHEA-COMP:14377"/>
        <dbReference type="ChEBI" id="CHEBI:15378"/>
        <dbReference type="ChEBI" id="CHEBI:57705"/>
        <dbReference type="ChEBI" id="CHEBI:58223"/>
        <dbReference type="ChEBI" id="CHEBI:139507"/>
        <dbReference type="ChEBI" id="CHEBI:139510"/>
        <dbReference type="EC" id="2.4.1.155"/>
    </reaction>
</comment>
<dbReference type="InterPro" id="IPR052105">
    <property type="entry name" value="MGAT5_Glycosyltransferase"/>
</dbReference>
<keyword evidence="11" id="KW-0472">Membrane</keyword>
<evidence type="ECO:0000256" key="9">
    <source>
        <dbReference type="ARBA" id="ARBA00022989"/>
    </source>
</evidence>
<dbReference type="GO" id="GO:0030144">
    <property type="term" value="F:alpha-1,6-mannosylglycoprotein 6-beta-N-acetylglucosaminyltransferase activity"/>
    <property type="evidence" value="ECO:0007669"/>
    <property type="project" value="UniProtKB-EC"/>
</dbReference>
<evidence type="ECO:0000256" key="3">
    <source>
        <dbReference type="ARBA" id="ARBA00007477"/>
    </source>
</evidence>
<keyword evidence="9" id="KW-1133">Transmembrane helix</keyword>
<evidence type="ECO:0000256" key="13">
    <source>
        <dbReference type="ARBA" id="ARBA00048243"/>
    </source>
</evidence>
<reference evidence="17" key="2">
    <citation type="submission" date="2025-09" db="UniProtKB">
        <authorList>
            <consortium name="Ensembl"/>
        </authorList>
    </citation>
    <scope>IDENTIFICATION</scope>
</reference>
<evidence type="ECO:0000256" key="10">
    <source>
        <dbReference type="ARBA" id="ARBA00023034"/>
    </source>
</evidence>
<feature type="coiled-coil region" evidence="14">
    <location>
        <begin position="58"/>
        <end position="114"/>
    </location>
</feature>
<evidence type="ECO:0000256" key="6">
    <source>
        <dbReference type="ARBA" id="ARBA00022679"/>
    </source>
</evidence>
<dbReference type="PANTHER" id="PTHR15075:SF7">
    <property type="entry name" value="ALPHA-1,6-MANNOSYL-GLYCOPROTEIN 6-BETA-N-ACETYLGLUCOSAMINYLTRANSFERASE"/>
    <property type="match status" value="1"/>
</dbReference>
<evidence type="ECO:0000313" key="17">
    <source>
        <dbReference type="Ensembl" id="ENSNMLP00000019140.1"/>
    </source>
</evidence>
<keyword evidence="18" id="KW-1185">Reference proteome</keyword>
<name>A0A8C6TAZ1_9GOBI</name>
<dbReference type="EC" id="2.4.1.155" evidence="4"/>
<protein>
    <recommendedName>
        <fullName evidence="4">alpha-1,6-mannosyl-glycoprotein 6-beta-N-acetylglucosaminyltransferase</fullName>
        <ecNumber evidence="4">2.4.1.155</ecNumber>
    </recommendedName>
</protein>
<evidence type="ECO:0000256" key="11">
    <source>
        <dbReference type="ARBA" id="ARBA00023136"/>
    </source>
</evidence>
<keyword evidence="14" id="KW-0175">Coiled coil</keyword>
<dbReference type="UniPathway" id="UPA00378"/>
<comment type="similarity">
    <text evidence="3">Belongs to the glycosyltransferase 18 family.</text>
</comment>
<keyword evidence="12" id="KW-0325">Glycoprotein</keyword>
<keyword evidence="6" id="KW-0808">Transferase</keyword>
<evidence type="ECO:0000256" key="5">
    <source>
        <dbReference type="ARBA" id="ARBA00022676"/>
    </source>
</evidence>
<evidence type="ECO:0000256" key="15">
    <source>
        <dbReference type="SAM" id="SignalP"/>
    </source>
</evidence>
<dbReference type="Ensembl" id="ENSNMLT00000021514.1">
    <property type="protein sequence ID" value="ENSNMLP00000019140.1"/>
    <property type="gene ID" value="ENSNMLG00000012562.1"/>
</dbReference>
<evidence type="ECO:0000256" key="2">
    <source>
        <dbReference type="ARBA" id="ARBA00004922"/>
    </source>
</evidence>
<evidence type="ECO:0000256" key="1">
    <source>
        <dbReference type="ARBA" id="ARBA00004323"/>
    </source>
</evidence>
<evidence type="ECO:0000256" key="4">
    <source>
        <dbReference type="ARBA" id="ARBA00012671"/>
    </source>
</evidence>
<comment type="pathway">
    <text evidence="2">Protein modification; protein glycosylation.</text>
</comment>
<keyword evidence="10" id="KW-0333">Golgi apparatus</keyword>
<evidence type="ECO:0000259" key="16">
    <source>
        <dbReference type="Pfam" id="PF15024"/>
    </source>
</evidence>
<proteinExistence type="inferred from homology"/>
<feature type="domain" description="Glycosyltransferase family 18 catalytic" evidence="16">
    <location>
        <begin position="163"/>
        <end position="207"/>
    </location>
</feature>
<keyword evidence="15" id="KW-0732">Signal</keyword>
<reference evidence="17" key="1">
    <citation type="submission" date="2025-08" db="UniProtKB">
        <authorList>
            <consortium name="Ensembl"/>
        </authorList>
    </citation>
    <scope>IDENTIFICATION</scope>
</reference>
<evidence type="ECO:0000256" key="7">
    <source>
        <dbReference type="ARBA" id="ARBA00022692"/>
    </source>
</evidence>
<organism evidence="17 18">
    <name type="scientific">Neogobius melanostomus</name>
    <name type="common">round goby</name>
    <dbReference type="NCBI Taxonomy" id="47308"/>
    <lineage>
        <taxon>Eukaryota</taxon>
        <taxon>Metazoa</taxon>
        <taxon>Chordata</taxon>
        <taxon>Craniata</taxon>
        <taxon>Vertebrata</taxon>
        <taxon>Euteleostomi</taxon>
        <taxon>Actinopterygii</taxon>
        <taxon>Neopterygii</taxon>
        <taxon>Teleostei</taxon>
        <taxon>Neoteleostei</taxon>
        <taxon>Acanthomorphata</taxon>
        <taxon>Gobiaria</taxon>
        <taxon>Gobiiformes</taxon>
        <taxon>Gobioidei</taxon>
        <taxon>Gobiidae</taxon>
        <taxon>Benthophilinae</taxon>
        <taxon>Neogobiini</taxon>
        <taxon>Neogobius</taxon>
    </lineage>
</organism>
<keyword evidence="7" id="KW-0812">Transmembrane</keyword>